<name>A0A1E7FQR1_9STRA</name>
<feature type="compositionally biased region" description="Polar residues" evidence="4">
    <location>
        <begin position="2215"/>
        <end position="2233"/>
    </location>
</feature>
<keyword evidence="2" id="KW-0863">Zinc-finger</keyword>
<feature type="compositionally biased region" description="Basic and acidic residues" evidence="4">
    <location>
        <begin position="1165"/>
        <end position="1187"/>
    </location>
</feature>
<feature type="compositionally biased region" description="Basic and acidic residues" evidence="4">
    <location>
        <begin position="2318"/>
        <end position="2341"/>
    </location>
</feature>
<feature type="compositionally biased region" description="Basic and acidic residues" evidence="4">
    <location>
        <begin position="2348"/>
        <end position="2401"/>
    </location>
</feature>
<dbReference type="Pfam" id="PF19633">
    <property type="entry name" value="SDG2_C"/>
    <property type="match status" value="1"/>
</dbReference>
<gene>
    <name evidence="6" type="ORF">FRACYDRAFT_259554</name>
</gene>
<dbReference type="CDD" id="cd20104">
    <property type="entry name" value="MBT_PHF20L1-like"/>
    <property type="match status" value="1"/>
</dbReference>
<feature type="region of interest" description="Disordered" evidence="4">
    <location>
        <begin position="1935"/>
        <end position="1959"/>
    </location>
</feature>
<feature type="region of interest" description="Disordered" evidence="4">
    <location>
        <begin position="2087"/>
        <end position="2289"/>
    </location>
</feature>
<feature type="compositionally biased region" description="Basic and acidic residues" evidence="4">
    <location>
        <begin position="2413"/>
        <end position="2432"/>
    </location>
</feature>
<keyword evidence="7" id="KW-1185">Reference proteome</keyword>
<evidence type="ECO:0000256" key="1">
    <source>
        <dbReference type="ARBA" id="ARBA00022723"/>
    </source>
</evidence>
<dbReference type="InterPro" id="IPR046341">
    <property type="entry name" value="SET_dom_sf"/>
</dbReference>
<dbReference type="OrthoDB" id="308383at2759"/>
<feature type="region of interest" description="Disordered" evidence="4">
    <location>
        <begin position="1988"/>
        <end position="2037"/>
    </location>
</feature>
<feature type="compositionally biased region" description="Polar residues" evidence="4">
    <location>
        <begin position="2137"/>
        <end position="2152"/>
    </location>
</feature>
<feature type="compositionally biased region" description="Basic residues" evidence="4">
    <location>
        <begin position="1885"/>
        <end position="1898"/>
    </location>
</feature>
<dbReference type="KEGG" id="fcy:FRACYDRAFT_259554"/>
<dbReference type="InterPro" id="IPR011124">
    <property type="entry name" value="Znf_CW"/>
</dbReference>
<keyword evidence="1" id="KW-0479">Metal-binding</keyword>
<feature type="compositionally biased region" description="Basic and acidic residues" evidence="4">
    <location>
        <begin position="2163"/>
        <end position="2201"/>
    </location>
</feature>
<dbReference type="PROSITE" id="PS51050">
    <property type="entry name" value="ZF_CW"/>
    <property type="match status" value="1"/>
</dbReference>
<feature type="compositionally biased region" description="Basic and acidic residues" evidence="4">
    <location>
        <begin position="2258"/>
        <end position="2289"/>
    </location>
</feature>
<dbReference type="InterPro" id="IPR001214">
    <property type="entry name" value="SET_dom"/>
</dbReference>
<dbReference type="PANTHER" id="PTHR46655:SF1">
    <property type="entry name" value="HISTONE-LYSINE N-METHYLTRANSFERASE ATXR3"/>
    <property type="match status" value="1"/>
</dbReference>
<evidence type="ECO:0000256" key="2">
    <source>
        <dbReference type="ARBA" id="ARBA00022771"/>
    </source>
</evidence>
<dbReference type="PANTHER" id="PTHR46655">
    <property type="entry name" value="HISTONE-LYSINE N-METHYLTRANSFERASE ATXR3"/>
    <property type="match status" value="1"/>
</dbReference>
<feature type="compositionally biased region" description="Basic and acidic residues" evidence="4">
    <location>
        <begin position="2235"/>
        <end position="2248"/>
    </location>
</feature>
<evidence type="ECO:0000313" key="6">
    <source>
        <dbReference type="EMBL" id="OEU20502.1"/>
    </source>
</evidence>
<dbReference type="Gene3D" id="2.30.30.140">
    <property type="match status" value="1"/>
</dbReference>
<dbReference type="InParanoid" id="A0A1E7FQR1"/>
<feature type="domain" description="CW-type" evidence="5">
    <location>
        <begin position="1698"/>
        <end position="1751"/>
    </location>
</feature>
<dbReference type="InterPro" id="IPR045606">
    <property type="entry name" value="ATXR3_C"/>
</dbReference>
<evidence type="ECO:0000313" key="7">
    <source>
        <dbReference type="Proteomes" id="UP000095751"/>
    </source>
</evidence>
<reference evidence="6 7" key="1">
    <citation type="submission" date="2016-09" db="EMBL/GenBank/DDBJ databases">
        <title>Extensive genetic diversity and differential bi-allelic expression allows diatom success in the polar Southern Ocean.</title>
        <authorList>
            <consortium name="DOE Joint Genome Institute"/>
            <person name="Mock T."/>
            <person name="Otillar R.P."/>
            <person name="Strauss J."/>
            <person name="Dupont C."/>
            <person name="Frickenhaus S."/>
            <person name="Maumus F."/>
            <person name="Mcmullan M."/>
            <person name="Sanges R."/>
            <person name="Schmutz J."/>
            <person name="Toseland A."/>
            <person name="Valas R."/>
            <person name="Veluchamy A."/>
            <person name="Ward B.J."/>
            <person name="Allen A."/>
            <person name="Barry K."/>
            <person name="Falciatore A."/>
            <person name="Ferrante M."/>
            <person name="Fortunato A.E."/>
            <person name="Gloeckner G."/>
            <person name="Gruber A."/>
            <person name="Hipkin R."/>
            <person name="Janech M."/>
            <person name="Kroth P."/>
            <person name="Leese F."/>
            <person name="Lindquist E."/>
            <person name="Lyon B.R."/>
            <person name="Martin J."/>
            <person name="Mayer C."/>
            <person name="Parker M."/>
            <person name="Quesneville H."/>
            <person name="Raymond J."/>
            <person name="Uhlig C."/>
            <person name="Valentin K.U."/>
            <person name="Worden A.Z."/>
            <person name="Armbrust E.V."/>
            <person name="Bowler C."/>
            <person name="Green B."/>
            <person name="Moulton V."/>
            <person name="Van Oosterhout C."/>
            <person name="Grigoriev I."/>
        </authorList>
    </citation>
    <scope>NUCLEOTIDE SEQUENCE [LARGE SCALE GENOMIC DNA]</scope>
    <source>
        <strain evidence="6 7">CCMP1102</strain>
    </source>
</reference>
<accession>A0A1E7FQR1</accession>
<feature type="region of interest" description="Disordered" evidence="4">
    <location>
        <begin position="1153"/>
        <end position="1199"/>
    </location>
</feature>
<feature type="region of interest" description="Disordered" evidence="4">
    <location>
        <begin position="254"/>
        <end position="321"/>
    </location>
</feature>
<evidence type="ECO:0000259" key="5">
    <source>
        <dbReference type="PROSITE" id="PS51050"/>
    </source>
</evidence>
<organism evidence="6 7">
    <name type="scientific">Fragilariopsis cylindrus CCMP1102</name>
    <dbReference type="NCBI Taxonomy" id="635003"/>
    <lineage>
        <taxon>Eukaryota</taxon>
        <taxon>Sar</taxon>
        <taxon>Stramenopiles</taxon>
        <taxon>Ochrophyta</taxon>
        <taxon>Bacillariophyta</taxon>
        <taxon>Bacillariophyceae</taxon>
        <taxon>Bacillariophycidae</taxon>
        <taxon>Bacillariales</taxon>
        <taxon>Bacillariaceae</taxon>
        <taxon>Fragilariopsis</taxon>
    </lineage>
</organism>
<feature type="compositionally biased region" description="Polar residues" evidence="4">
    <location>
        <begin position="1992"/>
        <end position="2010"/>
    </location>
</feature>
<feature type="compositionally biased region" description="Low complexity" evidence="4">
    <location>
        <begin position="161"/>
        <end position="173"/>
    </location>
</feature>
<dbReference type="Pfam" id="PF00856">
    <property type="entry name" value="SET"/>
    <property type="match status" value="1"/>
</dbReference>
<dbReference type="SUPFAM" id="SSF82199">
    <property type="entry name" value="SET domain"/>
    <property type="match status" value="1"/>
</dbReference>
<dbReference type="Gene3D" id="2.170.270.10">
    <property type="entry name" value="SET domain"/>
    <property type="match status" value="1"/>
</dbReference>
<feature type="region of interest" description="Disordered" evidence="4">
    <location>
        <begin position="125"/>
        <end position="195"/>
    </location>
</feature>
<dbReference type="InterPro" id="IPR016197">
    <property type="entry name" value="Chromo-like_dom_sf"/>
</dbReference>
<feature type="compositionally biased region" description="Low complexity" evidence="4">
    <location>
        <begin position="2126"/>
        <end position="2136"/>
    </location>
</feature>
<dbReference type="Pfam" id="PF07496">
    <property type="entry name" value="zf-CW"/>
    <property type="match status" value="1"/>
</dbReference>
<dbReference type="SMART" id="SM00317">
    <property type="entry name" value="SET"/>
    <property type="match status" value="1"/>
</dbReference>
<sequence length="2432" mass="277517">MEEETHPKICDYTTASSDPVDSTEDRILKRGDLARIIGLQGKLKDHKGDLARVVRSNPITEEISSAVGTNSNDGNDDKKEIISTSFEQQNNGQHLFVYDLELVMGGKLNRVPRFELKYTTASEMGMTGDARKRRKRKPTTAQENNNNISSKIDKKKKITKKTAATTKNSNCNKNNKKRGLKNNVGNTSKKTKKQQDVLQYIAATSETTTANSLGMFERHRREFERSLLRLQKIDVYSFFTDDYIPEEFDECYGSSINNDDNNNNDDDDDMKKYLPGESTTMLTSGTQQPQITYNPTTTTSNTLISPQSSSEKYNNDDAQHEAATTRDLSSLLSSKENFNVLDSKATKSVTQYPSLPPYNFAVLRRRLEHGRYILDRERLEKEEYQKNNNAKVDKMSNFVVQNPIGIDWKLFREDIIGMCNTAIERDSNDDDGNSTGTLCNTAGKIKTAMEQIYEKTGRRQIQEMELSNDAIRFTKAMDAAENTEAAMQGKKWKRDAFAEREYQRLKTDAVCSGLSELDERIATYELQTNLKDSFLGLSYTYNDTGQSEGWMKTMLNNADEKNEQEKAAMALSSDDGVIKAQVAASMLSLLIAVQDRVMTDNRVLEQNELRSANWESGFEKVGEQIISTNKLIGSDASNPEIVEQPVWGMDCYTRKNISICLESKFNSDTILIFLEKWLLPAINACPVDLAHDLSNAARILEGLPFDTESSLNQQTGTTTEQWSTTLLGRALLSKINETGPLWLHSAARLLRKAVASMGYDFFRIHPKGHGSIVLSPKIEANRLVTFYRGEIYPSWRWGEKMDAISLIQERKNLKPRLPDFFNMALERPQMDPRGYGLLFVDASRKSGYGSMLSHSCNPSCEVRVAAVNGKLTLAMTTLRELTIGDEVTFDYNAVTESLHEYQDAVCLCGQVKCRGAFLHFATADCYQQVLNRNSPVAVRLSQLIKGCTKKVMSEDDENILKRHGFQTAAFGAVSVKRREATESEFINSTLDSMDFVPIWLRTHVADILRYIEYERRSLPIALISNQITQNTDVNSGEKKGKKEASKESDSSSISDVTVKVKSVDDKPVKGSKPVPVYFFFVGRRREHFLSLLMQDNEISTMKGNEMENEIRKLASAEWKSFDEEMKRTWKQKSIFEWEKSGGKEKALLEKLRQKRQKLSQSKNAKQSEKCSEQEQEQEKPIEDEKQSQTKKTSFQEADAEGMTAMEQRIQQLTQTLSRVGRVLDRHREETLRKQEVGSHSEQVHSQAALRELAHSPLSIMPDEHVIAWMWNHEDGIIRTLLRMADEEICVSPDLKSALKQTESKYSALKGFGTPWEEEANVQIEFPMSPTEGRKFLDKALLEFRTTLVNGKQAMASEIKSRKVTARDKARRRKEQANKIDKISTSSNEFEIRYAIKFVLNGVLDKVEQSSNSQTIDDVDNAEILEPWLQNYNKRFKLEKAADLLLMYMRTSTFFRLVPYEHLQSTPIEVYAREIGNKVPRSCMDEKKTPDAFGECAERTSELIGSAKHDDSSGSDNNKVKPPKRAKTTGFCNPEDIVSEVFVDYQGDYVLSQLLQWYNAGIDQKPGLPDILGCALLPSMSGCWTIDSTRVSNSATAITTSYHSLLRPRLVEWLKDPYKRGNPWPDELRRGFVDKDDDKLIENASKLWLPIGSPILDFLVTGDDFSIVDLLQQLGTNSTSTENDVSDGLLSSIDHGRPAQAISNWVQCENPDCQKWRKIPWHVDIDMISEKFVCSDNLWGRNSCDEPDDYWDETTDAYVDVDGSIKPNETDRNSQDVTDNHSIEEGSIASCILAEFKVGGRFDVLRPGKEKWGIANVVDVAVDSNKIQVHFVRTQSRNDIWLERNSERIAPLHTHTIKSKPKVKSQIVCSKKSQERQTASSESKKSKTKNKSKMKKQKKSNTNVPQSSQSDEHCDSLSALSVERENEIDEYVEEDYEEIGIGAEDENSNDDDDDDDDDMIVTEGEVELKGDGDINGIDNEEFKKPISCLPTVTDHSSADGSPNSGNEQFENYCTKETDQTTSSPFKIPKKKKLKTGKSAPLVIPKKTQAPLSAGISLISNAARQVFEVKKKKQSPARYSKKLLGIHIQREMPSASTASSPQRRDLNFNQKNKMCSANQGSPSLNVKSISTSHQTSSSGINNGDNQRSVLSKTMHSPKHSIQDQYAREQRHERELYRDPVSRNRDSGSHPKKSHDYSTQREDNSYYDSNGAHERTSRVFNDQQSLTRQFDQNNPSCDDIRRRDDYEERYRSRTMNSYDEDVSKKRSRDLSREYVDYEHHHEDKDVHKKRSRDISREYVDYEHHHEDRYSNEINHYDTRRHEEGYKRPSREFNDRTVCQDDHRMYQSGNDYEERYSSRSDDNQSYREDDYYSRRSSDSGRRREERSSSKRNHDGTDEYSRRLDGYNHSQQYDCSDEYSRRLDRHDRSNSKDYGRR</sequence>
<dbReference type="SUPFAM" id="SSF54160">
    <property type="entry name" value="Chromo domain-like"/>
    <property type="match status" value="1"/>
</dbReference>
<dbReference type="EMBL" id="KV784354">
    <property type="protein sequence ID" value="OEU20502.1"/>
    <property type="molecule type" value="Genomic_DNA"/>
</dbReference>
<feature type="region of interest" description="Disordered" evidence="4">
    <location>
        <begin position="1"/>
        <end position="22"/>
    </location>
</feature>
<feature type="region of interest" description="Disordered" evidence="4">
    <location>
        <begin position="1504"/>
        <end position="1525"/>
    </location>
</feature>
<protein>
    <recommendedName>
        <fullName evidence="5">CW-type domain-containing protein</fullName>
    </recommendedName>
</protein>
<feature type="compositionally biased region" description="Polar residues" evidence="4">
    <location>
        <begin position="2092"/>
        <end position="2125"/>
    </location>
</feature>
<keyword evidence="3" id="KW-0862">Zinc</keyword>
<proteinExistence type="predicted"/>
<evidence type="ECO:0000256" key="4">
    <source>
        <dbReference type="SAM" id="MobiDB-lite"/>
    </source>
</evidence>
<dbReference type="Proteomes" id="UP000095751">
    <property type="component" value="Unassembled WGS sequence"/>
</dbReference>
<dbReference type="Gene3D" id="3.30.40.100">
    <property type="match status" value="1"/>
</dbReference>
<dbReference type="GO" id="GO:0008270">
    <property type="term" value="F:zinc ion binding"/>
    <property type="evidence" value="ECO:0007669"/>
    <property type="project" value="UniProtKB-KW"/>
</dbReference>
<feature type="compositionally biased region" description="Basic and acidic residues" evidence="4">
    <location>
        <begin position="1035"/>
        <end position="1049"/>
    </location>
</feature>
<feature type="compositionally biased region" description="Low complexity" evidence="4">
    <location>
        <begin position="286"/>
        <end position="307"/>
    </location>
</feature>
<feature type="region of interest" description="Disordered" evidence="4">
    <location>
        <begin position="1031"/>
        <end position="1051"/>
    </location>
</feature>
<feature type="region of interest" description="Disordered" evidence="4">
    <location>
        <begin position="1851"/>
        <end position="1915"/>
    </location>
</feature>
<evidence type="ECO:0000256" key="3">
    <source>
        <dbReference type="ARBA" id="ARBA00022833"/>
    </source>
</evidence>
<feature type="region of interest" description="Disordered" evidence="4">
    <location>
        <begin position="2318"/>
        <end position="2432"/>
    </location>
</feature>